<evidence type="ECO:0000256" key="2">
    <source>
        <dbReference type="ARBA" id="ARBA00022448"/>
    </source>
</evidence>
<dbReference type="PROSITE" id="PS50850">
    <property type="entry name" value="MFS"/>
    <property type="match status" value="1"/>
</dbReference>
<evidence type="ECO:0000256" key="5">
    <source>
        <dbReference type="ARBA" id="ARBA00022989"/>
    </source>
</evidence>
<dbReference type="STRING" id="1385520.N802_06380"/>
<keyword evidence="3" id="KW-1003">Cell membrane</keyword>
<keyword evidence="2" id="KW-0813">Transport</keyword>
<dbReference type="PANTHER" id="PTHR23513:SF11">
    <property type="entry name" value="STAPHYLOFERRIN A TRANSPORTER"/>
    <property type="match status" value="1"/>
</dbReference>
<dbReference type="RefSeq" id="WP_035918336.1">
    <property type="nucleotide sequence ID" value="NZ_AVPJ01000017.1"/>
</dbReference>
<feature type="transmembrane region" description="Helical" evidence="7">
    <location>
        <begin position="287"/>
        <end position="304"/>
    </location>
</feature>
<evidence type="ECO:0000256" key="4">
    <source>
        <dbReference type="ARBA" id="ARBA00022692"/>
    </source>
</evidence>
<feature type="transmembrane region" description="Helical" evidence="7">
    <location>
        <begin position="175"/>
        <end position="192"/>
    </location>
</feature>
<comment type="subcellular location">
    <subcellularLocation>
        <location evidence="1">Cell membrane</location>
        <topology evidence="1">Multi-pass membrane protein</topology>
    </subcellularLocation>
</comment>
<feature type="transmembrane region" description="Helical" evidence="7">
    <location>
        <begin position="344"/>
        <end position="366"/>
    </location>
</feature>
<reference evidence="9 10" key="1">
    <citation type="submission" date="2013-08" db="EMBL/GenBank/DDBJ databases">
        <title>The genome sequence of Knoellia sinensis.</title>
        <authorList>
            <person name="Zhu W."/>
            <person name="Wang G."/>
        </authorList>
    </citation>
    <scope>NUCLEOTIDE SEQUENCE [LARGE SCALE GENOMIC DNA]</scope>
    <source>
        <strain evidence="9 10">KCTC 19936</strain>
    </source>
</reference>
<feature type="transmembrane region" description="Helical" evidence="7">
    <location>
        <begin position="372"/>
        <end position="395"/>
    </location>
</feature>
<feature type="transmembrane region" description="Helical" evidence="7">
    <location>
        <begin position="258"/>
        <end position="275"/>
    </location>
</feature>
<proteinExistence type="predicted"/>
<protein>
    <submittedName>
        <fullName evidence="9">MFS transporter</fullName>
    </submittedName>
</protein>
<evidence type="ECO:0000313" key="9">
    <source>
        <dbReference type="EMBL" id="KGN30619.1"/>
    </source>
</evidence>
<feature type="domain" description="Major facilitator superfamily (MFS) profile" evidence="8">
    <location>
        <begin position="1"/>
        <end position="398"/>
    </location>
</feature>
<keyword evidence="4 7" id="KW-0812">Transmembrane</keyword>
<accession>A0A0A0J1N0</accession>
<feature type="transmembrane region" description="Helical" evidence="7">
    <location>
        <begin position="310"/>
        <end position="332"/>
    </location>
</feature>
<dbReference type="GO" id="GO:0022857">
    <property type="term" value="F:transmembrane transporter activity"/>
    <property type="evidence" value="ECO:0007669"/>
    <property type="project" value="InterPro"/>
</dbReference>
<organism evidence="9 10">
    <name type="scientific">Knoellia sinensis KCTC 19936</name>
    <dbReference type="NCBI Taxonomy" id="1385520"/>
    <lineage>
        <taxon>Bacteria</taxon>
        <taxon>Bacillati</taxon>
        <taxon>Actinomycetota</taxon>
        <taxon>Actinomycetes</taxon>
        <taxon>Micrococcales</taxon>
        <taxon>Intrasporangiaceae</taxon>
        <taxon>Knoellia</taxon>
    </lineage>
</organism>
<dbReference type="InterPro" id="IPR020846">
    <property type="entry name" value="MFS_dom"/>
</dbReference>
<dbReference type="InterPro" id="IPR036259">
    <property type="entry name" value="MFS_trans_sf"/>
</dbReference>
<dbReference type="InterPro" id="IPR010290">
    <property type="entry name" value="TM_effector"/>
</dbReference>
<feature type="transmembrane region" description="Helical" evidence="7">
    <location>
        <begin position="80"/>
        <end position="101"/>
    </location>
</feature>
<feature type="transmembrane region" description="Helical" evidence="7">
    <location>
        <begin position="49"/>
        <end position="68"/>
    </location>
</feature>
<evidence type="ECO:0000256" key="3">
    <source>
        <dbReference type="ARBA" id="ARBA00022475"/>
    </source>
</evidence>
<evidence type="ECO:0000256" key="7">
    <source>
        <dbReference type="SAM" id="Phobius"/>
    </source>
</evidence>
<evidence type="ECO:0000256" key="6">
    <source>
        <dbReference type="ARBA" id="ARBA00023136"/>
    </source>
</evidence>
<gene>
    <name evidence="9" type="ORF">N802_06380</name>
</gene>
<dbReference type="Gene3D" id="1.20.1720.10">
    <property type="entry name" value="Multidrug resistance protein D"/>
    <property type="match status" value="1"/>
</dbReference>
<comment type="caution">
    <text evidence="9">The sequence shown here is derived from an EMBL/GenBank/DDBJ whole genome shotgun (WGS) entry which is preliminary data.</text>
</comment>
<dbReference type="CDD" id="cd06173">
    <property type="entry name" value="MFS_MefA_like"/>
    <property type="match status" value="1"/>
</dbReference>
<dbReference type="AlphaFoldDB" id="A0A0A0J1N0"/>
<dbReference type="Pfam" id="PF05977">
    <property type="entry name" value="MFS_3"/>
    <property type="match status" value="1"/>
</dbReference>
<evidence type="ECO:0000313" key="10">
    <source>
        <dbReference type="Proteomes" id="UP000030002"/>
    </source>
</evidence>
<dbReference type="Gene3D" id="1.20.1250.20">
    <property type="entry name" value="MFS general substrate transporter like domains"/>
    <property type="match status" value="1"/>
</dbReference>
<dbReference type="Proteomes" id="UP000030002">
    <property type="component" value="Unassembled WGS sequence"/>
</dbReference>
<evidence type="ECO:0000259" key="8">
    <source>
        <dbReference type="PROSITE" id="PS50850"/>
    </source>
</evidence>
<keyword evidence="10" id="KW-1185">Reference proteome</keyword>
<keyword evidence="5 7" id="KW-1133">Transmembrane helix</keyword>
<dbReference type="PANTHER" id="PTHR23513">
    <property type="entry name" value="INTEGRAL MEMBRANE EFFLUX PROTEIN-RELATED"/>
    <property type="match status" value="1"/>
</dbReference>
<dbReference type="GO" id="GO:0005886">
    <property type="term" value="C:plasma membrane"/>
    <property type="evidence" value="ECO:0007669"/>
    <property type="project" value="UniProtKB-SubCell"/>
</dbReference>
<feature type="transmembrane region" description="Helical" evidence="7">
    <location>
        <begin position="224"/>
        <end position="246"/>
    </location>
</feature>
<evidence type="ECO:0000256" key="1">
    <source>
        <dbReference type="ARBA" id="ARBA00004651"/>
    </source>
</evidence>
<sequence length="432" mass="46643">MSPTFTSFTERNYRIYYAGSFVSNVGTWMGRVAQDWLVLTELTDHSSQALGIVTGLQFLPFLLLAPWAGAIADRFPRRRIMLVTQTLLLLTSLVLAVLVLAEVATLWQVYAIALTQGVITAIDNPARQSFVSEMVPRDKLANAVALNSASFNAGRLIGPGVAGLMIAFYGTGWTLLVNVATFAFVIVALLLLRSDELIPAPLTRGKGAIREGIHYVRNRPDIQVVMLLVFVLGTFGMNFQVTTALMATQEFGKGPTEYGILGSIMAIGSLSAALLSARRANPRLRTLLFSLAGFTLSTTAASLAPTYALFALALVPTGLAALTALTTANAMVQLRTDPLVRGRVMALYMAIFMGGTPIGAPIIGWIGEVWGARWTIAIGPIAIGLTLVAVMWWIARQQNVRVSYESQRSPRITIEAFPVRDTVTEPAPEAAR</sequence>
<dbReference type="eggNOG" id="COG0477">
    <property type="taxonomic scope" value="Bacteria"/>
</dbReference>
<name>A0A0A0J1N0_9MICO</name>
<dbReference type="SUPFAM" id="SSF103473">
    <property type="entry name" value="MFS general substrate transporter"/>
    <property type="match status" value="1"/>
</dbReference>
<dbReference type="OrthoDB" id="9775268at2"/>
<dbReference type="EMBL" id="AVPJ01000017">
    <property type="protein sequence ID" value="KGN30619.1"/>
    <property type="molecule type" value="Genomic_DNA"/>
</dbReference>
<keyword evidence="6 7" id="KW-0472">Membrane</keyword>